<feature type="region of interest" description="Disordered" evidence="1">
    <location>
        <begin position="131"/>
        <end position="150"/>
    </location>
</feature>
<evidence type="ECO:0000313" key="2">
    <source>
        <dbReference type="EMBL" id="KAH0559208.1"/>
    </source>
</evidence>
<feature type="compositionally biased region" description="Acidic residues" evidence="1">
    <location>
        <begin position="131"/>
        <end position="141"/>
    </location>
</feature>
<organism evidence="2 3">
    <name type="scientific">Trichoglossum hirsutum</name>
    <dbReference type="NCBI Taxonomy" id="265104"/>
    <lineage>
        <taxon>Eukaryota</taxon>
        <taxon>Fungi</taxon>
        <taxon>Dikarya</taxon>
        <taxon>Ascomycota</taxon>
        <taxon>Pezizomycotina</taxon>
        <taxon>Geoglossomycetes</taxon>
        <taxon>Geoglossales</taxon>
        <taxon>Geoglossaceae</taxon>
        <taxon>Trichoglossum</taxon>
    </lineage>
</organism>
<dbReference type="Proteomes" id="UP000750711">
    <property type="component" value="Unassembled WGS sequence"/>
</dbReference>
<comment type="caution">
    <text evidence="2">The sequence shown here is derived from an EMBL/GenBank/DDBJ whole genome shotgun (WGS) entry which is preliminary data.</text>
</comment>
<accession>A0A9P8LB51</accession>
<keyword evidence="3" id="KW-1185">Reference proteome</keyword>
<dbReference type="AlphaFoldDB" id="A0A9P8LB51"/>
<dbReference type="EMBL" id="JAGHQM010000654">
    <property type="protein sequence ID" value="KAH0559208.1"/>
    <property type="molecule type" value="Genomic_DNA"/>
</dbReference>
<name>A0A9P8LB51_9PEZI</name>
<proteinExistence type="predicted"/>
<evidence type="ECO:0000313" key="3">
    <source>
        <dbReference type="Proteomes" id="UP000750711"/>
    </source>
</evidence>
<evidence type="ECO:0000256" key="1">
    <source>
        <dbReference type="SAM" id="MobiDB-lite"/>
    </source>
</evidence>
<reference evidence="2" key="1">
    <citation type="submission" date="2021-03" db="EMBL/GenBank/DDBJ databases">
        <title>Comparative genomics and phylogenomic investigation of the class Geoglossomycetes provide insights into ecological specialization and systematics.</title>
        <authorList>
            <person name="Melie T."/>
            <person name="Pirro S."/>
            <person name="Miller A.N."/>
            <person name="Quandt A."/>
        </authorList>
    </citation>
    <scope>NUCLEOTIDE SEQUENCE</scope>
    <source>
        <strain evidence="2">CAQ_001_2017</strain>
    </source>
</reference>
<protein>
    <submittedName>
        <fullName evidence="2">Uncharacterized protein</fullName>
    </submittedName>
</protein>
<sequence>MKRELLSAAGVLDGILEETEPEAKWDELVPEVPPVALPGQPEMGYELEKFELEGCELEGCELEEFVPTLVWVPGQPEIVGTEYELEEYELQGCELEKFELEGCELEEGRLEGYVLEGGVLGGFEIEELRLEEDERRDDESEGELRADVED</sequence>
<gene>
    <name evidence="2" type="ORF">GP486_004274</name>
</gene>